<dbReference type="InterPro" id="IPR029063">
    <property type="entry name" value="SAM-dependent_MTases_sf"/>
</dbReference>
<evidence type="ECO:0000256" key="7">
    <source>
        <dbReference type="ARBA" id="ARBA00047841"/>
    </source>
</evidence>
<keyword evidence="9" id="KW-1185">Reference proteome</keyword>
<evidence type="ECO:0000256" key="5">
    <source>
        <dbReference type="ARBA" id="ARBA00035674"/>
    </source>
</evidence>
<comment type="pathway">
    <text evidence="2">Lipid metabolism.</text>
</comment>
<keyword evidence="3" id="KW-0489">Methyltransferase</keyword>
<dbReference type="PANTHER" id="PTHR44307">
    <property type="entry name" value="PHOSPHOETHANOLAMINE METHYLTRANSFERASE"/>
    <property type="match status" value="1"/>
</dbReference>
<evidence type="ECO:0000256" key="2">
    <source>
        <dbReference type="ARBA" id="ARBA00005189"/>
    </source>
</evidence>
<evidence type="ECO:0000256" key="1">
    <source>
        <dbReference type="ARBA" id="ARBA00004969"/>
    </source>
</evidence>
<reference evidence="8" key="1">
    <citation type="submission" date="2022-03" db="EMBL/GenBank/DDBJ databases">
        <authorList>
            <person name="Alioto T."/>
            <person name="Alioto T."/>
            <person name="Gomez Garrido J."/>
        </authorList>
    </citation>
    <scope>NUCLEOTIDE SEQUENCE</scope>
</reference>
<proteinExistence type="predicted"/>
<name>A0AAD1TEW6_PELCU</name>
<dbReference type="AlphaFoldDB" id="A0AAD1TEW6"/>
<dbReference type="GO" id="GO:0000234">
    <property type="term" value="F:phosphoethanolamine N-methyltransferase activity"/>
    <property type="evidence" value="ECO:0007669"/>
    <property type="project" value="UniProtKB-EC"/>
</dbReference>
<comment type="catalytic activity">
    <reaction evidence="7">
        <text>N-methylethanolamine phosphate + S-adenosyl-L-methionine = N,N-dimethylethanolamine phosphate + S-adenosyl-L-homocysteine + H(+)</text>
        <dbReference type="Rhea" id="RHEA:25321"/>
        <dbReference type="ChEBI" id="CHEBI:15378"/>
        <dbReference type="ChEBI" id="CHEBI:57781"/>
        <dbReference type="ChEBI" id="CHEBI:57856"/>
        <dbReference type="ChEBI" id="CHEBI:58641"/>
        <dbReference type="ChEBI" id="CHEBI:59789"/>
        <dbReference type="EC" id="2.1.1.103"/>
    </reaction>
    <physiologicalReaction direction="left-to-right" evidence="7">
        <dbReference type="Rhea" id="RHEA:25322"/>
    </physiologicalReaction>
</comment>
<feature type="non-terminal residue" evidence="8">
    <location>
        <position position="1"/>
    </location>
</feature>
<gene>
    <name evidence="8" type="ORF">PECUL_23A024723</name>
</gene>
<evidence type="ECO:0000256" key="6">
    <source>
        <dbReference type="ARBA" id="ARBA00047619"/>
    </source>
</evidence>
<dbReference type="Gene3D" id="3.40.50.150">
    <property type="entry name" value="Vaccinia Virus protein VP39"/>
    <property type="match status" value="1"/>
</dbReference>
<dbReference type="GO" id="GO:0032259">
    <property type="term" value="P:methylation"/>
    <property type="evidence" value="ECO:0007669"/>
    <property type="project" value="UniProtKB-KW"/>
</dbReference>
<accession>A0AAD1TEW6</accession>
<sequence>FLESVGFVNVDAQDRTDQFVQVLNVELKRTQEIKEDFLKSFSEEDYTYIIDGWKEKLHRCSLGDQRWGLFYAEKPRDTIL</sequence>
<evidence type="ECO:0000256" key="3">
    <source>
        <dbReference type="ARBA" id="ARBA00022603"/>
    </source>
</evidence>
<dbReference type="PANTHER" id="PTHR44307:SF2">
    <property type="entry name" value="PHOSPHOETHANOLAMINE METHYLTRANSFERASE ISOFORM X1"/>
    <property type="match status" value="1"/>
</dbReference>
<comment type="catalytic activity">
    <reaction evidence="6">
        <text>N,N-dimethylethanolamine phosphate + S-adenosyl-L-methionine = phosphocholine + S-adenosyl-L-homocysteine + H(+)</text>
        <dbReference type="Rhea" id="RHEA:25325"/>
        <dbReference type="ChEBI" id="CHEBI:15378"/>
        <dbReference type="ChEBI" id="CHEBI:57856"/>
        <dbReference type="ChEBI" id="CHEBI:58641"/>
        <dbReference type="ChEBI" id="CHEBI:59789"/>
        <dbReference type="ChEBI" id="CHEBI:295975"/>
        <dbReference type="EC" id="2.1.1.103"/>
    </reaction>
    <physiologicalReaction direction="left-to-right" evidence="6">
        <dbReference type="Rhea" id="RHEA:25326"/>
    </physiologicalReaction>
</comment>
<evidence type="ECO:0000313" key="8">
    <source>
        <dbReference type="EMBL" id="CAH2325008.1"/>
    </source>
</evidence>
<keyword evidence="4" id="KW-0808">Transferase</keyword>
<comment type="pathway">
    <text evidence="1">Phospholipid metabolism; phosphatidylcholine biosynthesis.</text>
</comment>
<organism evidence="8 9">
    <name type="scientific">Pelobates cultripes</name>
    <name type="common">Western spadefoot toad</name>
    <dbReference type="NCBI Taxonomy" id="61616"/>
    <lineage>
        <taxon>Eukaryota</taxon>
        <taxon>Metazoa</taxon>
        <taxon>Chordata</taxon>
        <taxon>Craniata</taxon>
        <taxon>Vertebrata</taxon>
        <taxon>Euteleostomi</taxon>
        <taxon>Amphibia</taxon>
        <taxon>Batrachia</taxon>
        <taxon>Anura</taxon>
        <taxon>Pelobatoidea</taxon>
        <taxon>Pelobatidae</taxon>
        <taxon>Pelobates</taxon>
    </lineage>
</organism>
<evidence type="ECO:0000256" key="4">
    <source>
        <dbReference type="ARBA" id="ARBA00022679"/>
    </source>
</evidence>
<dbReference type="EMBL" id="OW240923">
    <property type="protein sequence ID" value="CAH2325008.1"/>
    <property type="molecule type" value="Genomic_DNA"/>
</dbReference>
<dbReference type="EC" id="2.1.1.103" evidence="5"/>
<evidence type="ECO:0000313" key="9">
    <source>
        <dbReference type="Proteomes" id="UP001295444"/>
    </source>
</evidence>
<dbReference type="Proteomes" id="UP001295444">
    <property type="component" value="Chromosome 12"/>
</dbReference>
<protein>
    <recommendedName>
        <fullName evidence="5">phosphoethanolamine N-methyltransferase</fullName>
        <ecNumber evidence="5">2.1.1.103</ecNumber>
    </recommendedName>
</protein>